<dbReference type="EMBL" id="RCIY01000046">
    <property type="protein sequence ID" value="TGG84584.1"/>
    <property type="molecule type" value="Genomic_DNA"/>
</dbReference>
<dbReference type="PANTHER" id="PTHR11727:SF7">
    <property type="entry name" value="DIMETHYLADENOSINE TRANSFERASE-RELATED"/>
    <property type="match status" value="1"/>
</dbReference>
<evidence type="ECO:0000256" key="4">
    <source>
        <dbReference type="ARBA" id="ARBA00022679"/>
    </source>
</evidence>
<comment type="subcellular location">
    <subcellularLocation>
        <location evidence="7">Cytoplasm</location>
    </subcellularLocation>
</comment>
<dbReference type="Gene3D" id="1.10.8.100">
    <property type="entry name" value="Ribosomal RNA adenine dimethylase-like, domain 2"/>
    <property type="match status" value="1"/>
</dbReference>
<dbReference type="GO" id="GO:0005829">
    <property type="term" value="C:cytosol"/>
    <property type="evidence" value="ECO:0007669"/>
    <property type="project" value="TreeGrafter"/>
</dbReference>
<reference evidence="11 12" key="1">
    <citation type="submission" date="2018-10" db="EMBL/GenBank/DDBJ databases">
        <title>Isolation of pseudouridimycin from Streptomyces albus DSM 40763.</title>
        <authorList>
            <person name="Rosenqvist P."/>
            <person name="Metsae-Ketelae M."/>
            <person name="Virta P."/>
        </authorList>
    </citation>
    <scope>NUCLEOTIDE SEQUENCE [LARGE SCALE GENOMIC DNA]</scope>
    <source>
        <strain evidence="11 12">DSM 40763</strain>
    </source>
</reference>
<organism evidence="11 12">
    <name type="scientific">Streptomyces albus</name>
    <dbReference type="NCBI Taxonomy" id="1888"/>
    <lineage>
        <taxon>Bacteria</taxon>
        <taxon>Bacillati</taxon>
        <taxon>Actinomycetota</taxon>
        <taxon>Actinomycetes</taxon>
        <taxon>Kitasatosporales</taxon>
        <taxon>Streptomycetaceae</taxon>
        <taxon>Streptomyces</taxon>
    </lineage>
</organism>
<feature type="compositionally biased region" description="Low complexity" evidence="9">
    <location>
        <begin position="1"/>
        <end position="13"/>
    </location>
</feature>
<dbReference type="FunFam" id="1.10.8.100:FF:000003">
    <property type="entry name" value="Ribosomal RNA small subunit methyltransferase A"/>
    <property type="match status" value="1"/>
</dbReference>
<dbReference type="PROSITE" id="PS51689">
    <property type="entry name" value="SAM_RNA_A_N6_MT"/>
    <property type="match status" value="1"/>
</dbReference>
<keyword evidence="3 7" id="KW-0489">Methyltransferase</keyword>
<dbReference type="GO" id="GO:0003723">
    <property type="term" value="F:RNA binding"/>
    <property type="evidence" value="ECO:0007669"/>
    <property type="project" value="UniProtKB-UniRule"/>
</dbReference>
<sequence length="356" mass="37130">MSATPSGPSSGPSTGPPEAPSDADDSGVLLGPADVRRLADVLGVRPTKQRGQNFVIDPNTVRRIVRTAEVRPDDTVLEVGPGLGSLTLALLQTARHVTAVEIDDTLAAALPATVEARLPQRAGDFRLVHEDALRVTELPGPPPTALVANLPYNVAVPVLLHLLATFPGIERTLVMVQSEVADRLAAAPGSKVYGVPSVKAAWYCDVKRAGAIGRNVFWPAPNVDSGLVSLVRRPHPPRTDVRREEVFAVVDAAFAQRRKTLRAALAGWAGSGAAAEEVLRAAGVSPQARGESLTVTEFTAIAEAGARLRGTPPPSGPHGTGGARQAARAQEPGTARTSAATRTSAAAHETDRERPA</sequence>
<feature type="binding site" evidence="7 8">
    <location>
        <position position="101"/>
    </location>
    <ligand>
        <name>S-adenosyl-L-methionine</name>
        <dbReference type="ChEBI" id="CHEBI:59789"/>
    </ligand>
</feature>
<feature type="domain" description="Ribosomal RNA adenine methylase transferase N-terminal" evidence="10">
    <location>
        <begin position="60"/>
        <end position="234"/>
    </location>
</feature>
<evidence type="ECO:0000313" key="12">
    <source>
        <dbReference type="Proteomes" id="UP000298111"/>
    </source>
</evidence>
<dbReference type="FunFam" id="3.40.50.150:FF:000023">
    <property type="entry name" value="Ribosomal RNA small subunit methyltransferase A"/>
    <property type="match status" value="1"/>
</dbReference>
<keyword evidence="6 7" id="KW-0694">RNA-binding</keyword>
<dbReference type="InterPro" id="IPR001737">
    <property type="entry name" value="KsgA/Erm"/>
</dbReference>
<keyword evidence="2 7" id="KW-0698">rRNA processing</keyword>
<comment type="catalytic activity">
    <reaction evidence="7">
        <text>adenosine(1518)/adenosine(1519) in 16S rRNA + 4 S-adenosyl-L-methionine = N(6)-dimethyladenosine(1518)/N(6)-dimethyladenosine(1519) in 16S rRNA + 4 S-adenosyl-L-homocysteine + 4 H(+)</text>
        <dbReference type="Rhea" id="RHEA:19609"/>
        <dbReference type="Rhea" id="RHEA-COMP:10232"/>
        <dbReference type="Rhea" id="RHEA-COMP:10233"/>
        <dbReference type="ChEBI" id="CHEBI:15378"/>
        <dbReference type="ChEBI" id="CHEBI:57856"/>
        <dbReference type="ChEBI" id="CHEBI:59789"/>
        <dbReference type="ChEBI" id="CHEBI:74411"/>
        <dbReference type="ChEBI" id="CHEBI:74493"/>
        <dbReference type="EC" id="2.1.1.182"/>
    </reaction>
</comment>
<evidence type="ECO:0000256" key="3">
    <source>
        <dbReference type="ARBA" id="ARBA00022603"/>
    </source>
</evidence>
<evidence type="ECO:0000256" key="6">
    <source>
        <dbReference type="ARBA" id="ARBA00022884"/>
    </source>
</evidence>
<dbReference type="PANTHER" id="PTHR11727">
    <property type="entry name" value="DIMETHYLADENOSINE TRANSFERASE"/>
    <property type="match status" value="1"/>
</dbReference>
<keyword evidence="5 7" id="KW-0949">S-adenosyl-L-methionine</keyword>
<dbReference type="AlphaFoldDB" id="A0A8H1LHY3"/>
<evidence type="ECO:0000256" key="5">
    <source>
        <dbReference type="ARBA" id="ARBA00022691"/>
    </source>
</evidence>
<dbReference type="CDD" id="cd02440">
    <property type="entry name" value="AdoMet_MTases"/>
    <property type="match status" value="1"/>
</dbReference>
<evidence type="ECO:0000256" key="2">
    <source>
        <dbReference type="ARBA" id="ARBA00022552"/>
    </source>
</evidence>
<proteinExistence type="inferred from homology"/>
<dbReference type="EC" id="2.1.1.182" evidence="7"/>
<dbReference type="InterPro" id="IPR020596">
    <property type="entry name" value="rRNA_Ade_Mease_Trfase_CS"/>
</dbReference>
<dbReference type="SUPFAM" id="SSF53335">
    <property type="entry name" value="S-adenosyl-L-methionine-dependent methyltransferases"/>
    <property type="match status" value="1"/>
</dbReference>
<comment type="caution">
    <text evidence="11">The sequence shown here is derived from an EMBL/GenBank/DDBJ whole genome shotgun (WGS) entry which is preliminary data.</text>
</comment>
<accession>A0A8H1LHY3</accession>
<evidence type="ECO:0000313" key="11">
    <source>
        <dbReference type="EMBL" id="TGG84584.1"/>
    </source>
</evidence>
<evidence type="ECO:0000256" key="8">
    <source>
        <dbReference type="PROSITE-ProRule" id="PRU01026"/>
    </source>
</evidence>
<name>A0A8H1LHY3_9ACTN</name>
<evidence type="ECO:0000256" key="7">
    <source>
        <dbReference type="HAMAP-Rule" id="MF_00607"/>
    </source>
</evidence>
<dbReference type="GO" id="GO:0052908">
    <property type="term" value="F:16S rRNA (adenine(1518)-N(6)/adenine(1519)-N(6))-dimethyltransferase activity"/>
    <property type="evidence" value="ECO:0007669"/>
    <property type="project" value="UniProtKB-EC"/>
</dbReference>
<feature type="binding site" evidence="7 8">
    <location>
        <position position="80"/>
    </location>
    <ligand>
        <name>S-adenosyl-L-methionine</name>
        <dbReference type="ChEBI" id="CHEBI:59789"/>
    </ligand>
</feature>
<feature type="binding site" evidence="7 8">
    <location>
        <position position="53"/>
    </location>
    <ligand>
        <name>S-adenosyl-L-methionine</name>
        <dbReference type="ChEBI" id="CHEBI:59789"/>
    </ligand>
</feature>
<dbReference type="Pfam" id="PF00398">
    <property type="entry name" value="RrnaAD"/>
    <property type="match status" value="1"/>
</dbReference>
<feature type="region of interest" description="Disordered" evidence="9">
    <location>
        <begin position="305"/>
        <end position="356"/>
    </location>
</feature>
<dbReference type="InterPro" id="IPR020598">
    <property type="entry name" value="rRNA_Ade_methylase_Trfase_N"/>
</dbReference>
<feature type="binding site" evidence="7 8">
    <location>
        <position position="55"/>
    </location>
    <ligand>
        <name>S-adenosyl-L-methionine</name>
        <dbReference type="ChEBI" id="CHEBI:59789"/>
    </ligand>
</feature>
<dbReference type="SMART" id="SM00650">
    <property type="entry name" value="rADc"/>
    <property type="match status" value="1"/>
</dbReference>
<keyword evidence="4 7" id="KW-0808">Transferase</keyword>
<dbReference type="NCBIfam" id="TIGR00755">
    <property type="entry name" value="ksgA"/>
    <property type="match status" value="1"/>
</dbReference>
<dbReference type="HAMAP" id="MF_00607">
    <property type="entry name" value="16SrRNA_methyltr_A"/>
    <property type="match status" value="1"/>
</dbReference>
<evidence type="ECO:0000256" key="1">
    <source>
        <dbReference type="ARBA" id="ARBA00022490"/>
    </source>
</evidence>
<feature type="binding site" evidence="7 8">
    <location>
        <position position="149"/>
    </location>
    <ligand>
        <name>S-adenosyl-L-methionine</name>
        <dbReference type="ChEBI" id="CHEBI:59789"/>
    </ligand>
</feature>
<feature type="compositionally biased region" description="Low complexity" evidence="9">
    <location>
        <begin position="323"/>
        <end position="347"/>
    </location>
</feature>
<dbReference type="InterPro" id="IPR023165">
    <property type="entry name" value="rRNA_Ade_diMease-like_C"/>
</dbReference>
<dbReference type="InterPro" id="IPR029063">
    <property type="entry name" value="SAM-dependent_MTases_sf"/>
</dbReference>
<dbReference type="PROSITE" id="PS01131">
    <property type="entry name" value="RRNA_A_DIMETH"/>
    <property type="match status" value="1"/>
</dbReference>
<comment type="function">
    <text evidence="7">Specifically dimethylates two adjacent adenosines (A1518 and A1519) in the loop of a conserved hairpin near the 3'-end of 16S rRNA in the 30S particle. May play a critical role in biogenesis of 30S subunits.</text>
</comment>
<comment type="similarity">
    <text evidence="7">Belongs to the class I-like SAM-binding methyltransferase superfamily. rRNA adenine N(6)-methyltransferase family. RsmA subfamily.</text>
</comment>
<evidence type="ECO:0000259" key="10">
    <source>
        <dbReference type="SMART" id="SM00650"/>
    </source>
</evidence>
<dbReference type="InterPro" id="IPR011530">
    <property type="entry name" value="rRNA_adenine_dimethylase"/>
</dbReference>
<feature type="region of interest" description="Disordered" evidence="9">
    <location>
        <begin position="1"/>
        <end position="29"/>
    </location>
</feature>
<dbReference type="Gene3D" id="3.40.50.150">
    <property type="entry name" value="Vaccinia Virus protein VP39"/>
    <property type="match status" value="1"/>
</dbReference>
<evidence type="ECO:0000256" key="9">
    <source>
        <dbReference type="SAM" id="MobiDB-lite"/>
    </source>
</evidence>
<keyword evidence="1 7" id="KW-0963">Cytoplasm</keyword>
<gene>
    <name evidence="7 11" type="primary">rsmA</name>
    <name evidence="7" type="synonym">ksgA</name>
    <name evidence="11" type="ORF">D8771_11995</name>
</gene>
<feature type="binding site" evidence="7 8">
    <location>
        <position position="131"/>
    </location>
    <ligand>
        <name>S-adenosyl-L-methionine</name>
        <dbReference type="ChEBI" id="CHEBI:59789"/>
    </ligand>
</feature>
<protein>
    <recommendedName>
        <fullName evidence="7">Ribosomal RNA small subunit methyltransferase A</fullName>
        <ecNumber evidence="7">2.1.1.182</ecNumber>
    </recommendedName>
    <alternativeName>
        <fullName evidence="7">16S rRNA (adenine(1518)-N(6)/adenine(1519)-N(6))-dimethyltransferase</fullName>
    </alternativeName>
    <alternativeName>
        <fullName evidence="7">16S rRNA dimethyladenosine transferase</fullName>
    </alternativeName>
    <alternativeName>
        <fullName evidence="7">16S rRNA dimethylase</fullName>
    </alternativeName>
    <alternativeName>
        <fullName evidence="7">S-adenosylmethionine-6-N', N'-adenosyl(rRNA) dimethyltransferase</fullName>
    </alternativeName>
</protein>
<dbReference type="Proteomes" id="UP000298111">
    <property type="component" value="Unassembled WGS sequence"/>
</dbReference>